<dbReference type="Proteomes" id="UP000070544">
    <property type="component" value="Unassembled WGS sequence"/>
</dbReference>
<dbReference type="SMART" id="SM00236">
    <property type="entry name" value="fCBD"/>
    <property type="match status" value="1"/>
</dbReference>
<dbReference type="PROSITE" id="PS51164">
    <property type="entry name" value="CBM1_2"/>
    <property type="match status" value="1"/>
</dbReference>
<dbReference type="EMBL" id="KQ965744">
    <property type="protein sequence ID" value="KXS17926.1"/>
    <property type="molecule type" value="Genomic_DNA"/>
</dbReference>
<gene>
    <name evidence="3" type="ORF">M427DRAFT_490956</name>
</gene>
<accession>A0A139AMC4</accession>
<dbReference type="GO" id="GO:0005576">
    <property type="term" value="C:extracellular region"/>
    <property type="evidence" value="ECO:0007669"/>
    <property type="project" value="InterPro"/>
</dbReference>
<dbReference type="GO" id="GO:0005975">
    <property type="term" value="P:carbohydrate metabolic process"/>
    <property type="evidence" value="ECO:0007669"/>
    <property type="project" value="InterPro"/>
</dbReference>
<dbReference type="SUPFAM" id="SSF57180">
    <property type="entry name" value="Cellulose-binding domain"/>
    <property type="match status" value="1"/>
</dbReference>
<dbReference type="OrthoDB" id="64893at2759"/>
<protein>
    <recommendedName>
        <fullName evidence="2">CBM1 domain-containing protein</fullName>
    </recommendedName>
</protein>
<evidence type="ECO:0000259" key="2">
    <source>
        <dbReference type="PROSITE" id="PS51164"/>
    </source>
</evidence>
<feature type="domain" description="CBM1" evidence="2">
    <location>
        <begin position="237"/>
        <end position="273"/>
    </location>
</feature>
<keyword evidence="4" id="KW-1185">Reference proteome</keyword>
<dbReference type="AlphaFoldDB" id="A0A139AMC4"/>
<dbReference type="GO" id="GO:0030248">
    <property type="term" value="F:cellulose binding"/>
    <property type="evidence" value="ECO:0007669"/>
    <property type="project" value="InterPro"/>
</dbReference>
<dbReference type="InterPro" id="IPR000254">
    <property type="entry name" value="CBD"/>
</dbReference>
<dbReference type="InterPro" id="IPR035971">
    <property type="entry name" value="CBD_sf"/>
</dbReference>
<sequence length="275" mass="31518">MSCWIIPIITGADIVQAVQPWSVPAIQPYANKTRCWTCIGGTIAPGAGMSNCTKCPAKSWVEAPALFEQVHLWSQKWHVQLQKHSTVDDVDYNCHWNDHRVLLHSGENNGDTNHNDHDLRKSLHNYHDLQNSFHNYHNLRNSHDCNNSPNNSRSHHKHIEASDLWGPIDYNNQQTHNIAHYTIPNHRANKYCDFDNNKQLQLRFTVWTVWRIELDGTKLLQVGINMHSYEPIFQSPTCAEGWAQWDGIGYSGPKCCQDGYACVTVNPYYSGCQLV</sequence>
<dbReference type="Pfam" id="PF00734">
    <property type="entry name" value="CBM_1"/>
    <property type="match status" value="1"/>
</dbReference>
<evidence type="ECO:0000313" key="3">
    <source>
        <dbReference type="EMBL" id="KXS17926.1"/>
    </source>
</evidence>
<keyword evidence="1" id="KW-0732">Signal</keyword>
<name>A0A139AMC4_GONPJ</name>
<evidence type="ECO:0000313" key="4">
    <source>
        <dbReference type="Proteomes" id="UP000070544"/>
    </source>
</evidence>
<proteinExistence type="predicted"/>
<reference evidence="3 4" key="1">
    <citation type="journal article" date="2015" name="Genome Biol. Evol.">
        <title>Phylogenomic analyses indicate that early fungi evolved digesting cell walls of algal ancestors of land plants.</title>
        <authorList>
            <person name="Chang Y."/>
            <person name="Wang S."/>
            <person name="Sekimoto S."/>
            <person name="Aerts A.L."/>
            <person name="Choi C."/>
            <person name="Clum A."/>
            <person name="LaButti K.M."/>
            <person name="Lindquist E.A."/>
            <person name="Yee Ngan C."/>
            <person name="Ohm R.A."/>
            <person name="Salamov A.A."/>
            <person name="Grigoriev I.V."/>
            <person name="Spatafora J.W."/>
            <person name="Berbee M.L."/>
        </authorList>
    </citation>
    <scope>NUCLEOTIDE SEQUENCE [LARGE SCALE GENOMIC DNA]</scope>
    <source>
        <strain evidence="3 4">JEL478</strain>
    </source>
</reference>
<organism evidence="3 4">
    <name type="scientific">Gonapodya prolifera (strain JEL478)</name>
    <name type="common">Monoblepharis prolifera</name>
    <dbReference type="NCBI Taxonomy" id="1344416"/>
    <lineage>
        <taxon>Eukaryota</taxon>
        <taxon>Fungi</taxon>
        <taxon>Fungi incertae sedis</taxon>
        <taxon>Chytridiomycota</taxon>
        <taxon>Chytridiomycota incertae sedis</taxon>
        <taxon>Monoblepharidomycetes</taxon>
        <taxon>Monoblepharidales</taxon>
        <taxon>Gonapodyaceae</taxon>
        <taxon>Gonapodya</taxon>
    </lineage>
</organism>
<evidence type="ECO:0000256" key="1">
    <source>
        <dbReference type="ARBA" id="ARBA00022729"/>
    </source>
</evidence>